<gene>
    <name evidence="1" type="ORF">OTI717_LOCUS41028</name>
</gene>
<organism evidence="1 2">
    <name type="scientific">Rotaria sordida</name>
    <dbReference type="NCBI Taxonomy" id="392033"/>
    <lineage>
        <taxon>Eukaryota</taxon>
        <taxon>Metazoa</taxon>
        <taxon>Spiralia</taxon>
        <taxon>Gnathifera</taxon>
        <taxon>Rotifera</taxon>
        <taxon>Eurotatoria</taxon>
        <taxon>Bdelloidea</taxon>
        <taxon>Philodinida</taxon>
        <taxon>Philodinidae</taxon>
        <taxon>Rotaria</taxon>
    </lineage>
</organism>
<comment type="caution">
    <text evidence="1">The sequence shown here is derived from an EMBL/GenBank/DDBJ whole genome shotgun (WGS) entry which is preliminary data.</text>
</comment>
<dbReference type="EMBL" id="CAJOAX010037316">
    <property type="protein sequence ID" value="CAF4268890.1"/>
    <property type="molecule type" value="Genomic_DNA"/>
</dbReference>
<dbReference type="Proteomes" id="UP000663823">
    <property type="component" value="Unassembled WGS sequence"/>
</dbReference>
<feature type="non-terminal residue" evidence="1">
    <location>
        <position position="80"/>
    </location>
</feature>
<evidence type="ECO:0000313" key="2">
    <source>
        <dbReference type="Proteomes" id="UP000663823"/>
    </source>
</evidence>
<protein>
    <submittedName>
        <fullName evidence="1">Uncharacterized protein</fullName>
    </submittedName>
</protein>
<name>A0A820FY97_9BILA</name>
<evidence type="ECO:0000313" key="1">
    <source>
        <dbReference type="EMBL" id="CAF4268890.1"/>
    </source>
</evidence>
<dbReference type="AlphaFoldDB" id="A0A820FY97"/>
<proteinExistence type="predicted"/>
<sequence length="80" mass="9580">MPTFICYDQERCDFHPTIYIYGLTCQSSSEMGFGSNIIYREWYLFVLALKKRFHSCTRPIYSIDNQTHKTLYQCTNSKKF</sequence>
<accession>A0A820FY97</accession>
<reference evidence="1" key="1">
    <citation type="submission" date="2021-02" db="EMBL/GenBank/DDBJ databases">
        <authorList>
            <person name="Nowell W R."/>
        </authorList>
    </citation>
    <scope>NUCLEOTIDE SEQUENCE</scope>
</reference>